<feature type="signal peptide" evidence="1">
    <location>
        <begin position="1"/>
        <end position="24"/>
    </location>
</feature>
<dbReference type="EMBL" id="UYSL01019775">
    <property type="protein sequence ID" value="VDL69683.1"/>
    <property type="molecule type" value="Genomic_DNA"/>
</dbReference>
<name>A0A0N4XTW8_NIPBR</name>
<gene>
    <name evidence="2" type="ORF">NBR_LOCUS6094</name>
</gene>
<accession>A0A0N4XTW8</accession>
<evidence type="ECO:0000313" key="3">
    <source>
        <dbReference type="Proteomes" id="UP000271162"/>
    </source>
</evidence>
<keyword evidence="3" id="KW-1185">Reference proteome</keyword>
<reference evidence="2 3" key="2">
    <citation type="submission" date="2018-11" db="EMBL/GenBank/DDBJ databases">
        <authorList>
            <consortium name="Pathogen Informatics"/>
        </authorList>
    </citation>
    <scope>NUCLEOTIDE SEQUENCE [LARGE SCALE GENOMIC DNA]</scope>
</reference>
<dbReference type="WBParaSite" id="NBR_0000609301-mRNA-1">
    <property type="protein sequence ID" value="NBR_0000609301-mRNA-1"/>
    <property type="gene ID" value="NBR_0000609301"/>
</dbReference>
<protein>
    <submittedName>
        <fullName evidence="2 4">Uncharacterized protein</fullName>
    </submittedName>
</protein>
<feature type="chain" id="PRO_5043124799" evidence="1">
    <location>
        <begin position="25"/>
        <end position="84"/>
    </location>
</feature>
<dbReference type="Proteomes" id="UP000271162">
    <property type="component" value="Unassembled WGS sequence"/>
</dbReference>
<dbReference type="AlphaFoldDB" id="A0A0N4XTW8"/>
<proteinExistence type="predicted"/>
<evidence type="ECO:0000256" key="1">
    <source>
        <dbReference type="SAM" id="SignalP"/>
    </source>
</evidence>
<organism evidence="4">
    <name type="scientific">Nippostrongylus brasiliensis</name>
    <name type="common">Rat hookworm</name>
    <dbReference type="NCBI Taxonomy" id="27835"/>
    <lineage>
        <taxon>Eukaryota</taxon>
        <taxon>Metazoa</taxon>
        <taxon>Ecdysozoa</taxon>
        <taxon>Nematoda</taxon>
        <taxon>Chromadorea</taxon>
        <taxon>Rhabditida</taxon>
        <taxon>Rhabditina</taxon>
        <taxon>Rhabditomorpha</taxon>
        <taxon>Strongyloidea</taxon>
        <taxon>Heligmosomidae</taxon>
        <taxon>Nippostrongylus</taxon>
    </lineage>
</organism>
<evidence type="ECO:0000313" key="4">
    <source>
        <dbReference type="WBParaSite" id="NBR_0000609301-mRNA-1"/>
    </source>
</evidence>
<reference evidence="4" key="1">
    <citation type="submission" date="2017-02" db="UniProtKB">
        <authorList>
            <consortium name="WormBaseParasite"/>
        </authorList>
    </citation>
    <scope>IDENTIFICATION</scope>
</reference>
<evidence type="ECO:0000313" key="2">
    <source>
        <dbReference type="EMBL" id="VDL69683.1"/>
    </source>
</evidence>
<sequence length="84" mass="9479">MWGVFTKKCVIEITYLFVVVVVVTRVPDVEVELSTDDIDSWIVLDDSDDWEELGQPEPLDVDLCLPSSSVVVDDNDVEMEDAVF</sequence>
<keyword evidence="1" id="KW-0732">Signal</keyword>